<dbReference type="AlphaFoldDB" id="A0A5Q4ZVN4"/>
<protein>
    <submittedName>
        <fullName evidence="1">Uncharacterized protein</fullName>
    </submittedName>
</protein>
<evidence type="ECO:0000313" key="1">
    <source>
        <dbReference type="EMBL" id="VVV06378.1"/>
    </source>
</evidence>
<organism evidence="1">
    <name type="scientific">Aliivibrio wodanis</name>
    <dbReference type="NCBI Taxonomy" id="80852"/>
    <lineage>
        <taxon>Bacteria</taxon>
        <taxon>Pseudomonadati</taxon>
        <taxon>Pseudomonadota</taxon>
        <taxon>Gammaproteobacteria</taxon>
        <taxon>Vibrionales</taxon>
        <taxon>Vibrionaceae</taxon>
        <taxon>Aliivibrio</taxon>
    </lineage>
</organism>
<reference evidence="1" key="1">
    <citation type="submission" date="2019-09" db="EMBL/GenBank/DDBJ databases">
        <authorList>
            <person name="Hjerde E."/>
        </authorList>
    </citation>
    <scope>NUCLEOTIDE SEQUENCE</scope>
    <source>
        <strain evidence="1">06/09/160</strain>
    </source>
</reference>
<dbReference type="EMBL" id="LR721751">
    <property type="protein sequence ID" value="VVV06378.1"/>
    <property type="molecule type" value="Genomic_DNA"/>
</dbReference>
<sequence length="52" mass="5884">MIMELKYQVMGFGPWTTATVSRDIAMRLATEYAELGWPVEVNGSEYKKELAA</sequence>
<accession>A0A5Q4ZVN4</accession>
<proteinExistence type="predicted"/>
<name>A0A5Q4ZVN4_9GAMM</name>
<gene>
    <name evidence="1" type="ORF">AW0309160_03869</name>
</gene>